<comment type="caution">
    <text evidence="5">The sequence shown here is derived from an EMBL/GenBank/DDBJ whole genome shotgun (WGS) entry which is preliminary data.</text>
</comment>
<evidence type="ECO:0000256" key="1">
    <source>
        <dbReference type="ARBA" id="ARBA00023015"/>
    </source>
</evidence>
<dbReference type="GO" id="GO:0003700">
    <property type="term" value="F:DNA-binding transcription factor activity"/>
    <property type="evidence" value="ECO:0007669"/>
    <property type="project" value="TreeGrafter"/>
</dbReference>
<evidence type="ECO:0000313" key="6">
    <source>
        <dbReference type="Proteomes" id="UP000547209"/>
    </source>
</evidence>
<dbReference type="GO" id="GO:0000976">
    <property type="term" value="F:transcription cis-regulatory region binding"/>
    <property type="evidence" value="ECO:0007669"/>
    <property type="project" value="TreeGrafter"/>
</dbReference>
<evidence type="ECO:0000256" key="2">
    <source>
        <dbReference type="ARBA" id="ARBA00023125"/>
    </source>
</evidence>
<dbReference type="EMBL" id="JACJVP010000020">
    <property type="protein sequence ID" value="MBB6671406.1"/>
    <property type="molecule type" value="Genomic_DNA"/>
</dbReference>
<dbReference type="Pfam" id="PF13377">
    <property type="entry name" value="Peripla_BP_3"/>
    <property type="match status" value="1"/>
</dbReference>
<evidence type="ECO:0000313" key="5">
    <source>
        <dbReference type="EMBL" id="MBB6671406.1"/>
    </source>
</evidence>
<dbReference type="InterPro" id="IPR028082">
    <property type="entry name" value="Peripla_BP_I"/>
</dbReference>
<evidence type="ECO:0000256" key="3">
    <source>
        <dbReference type="ARBA" id="ARBA00023163"/>
    </source>
</evidence>
<accession>A0A7X0RPZ9</accession>
<evidence type="ECO:0000259" key="4">
    <source>
        <dbReference type="PROSITE" id="PS50932"/>
    </source>
</evidence>
<keyword evidence="2 5" id="KW-0238">DNA-binding</keyword>
<proteinExistence type="predicted"/>
<protein>
    <submittedName>
        <fullName evidence="5">LacI family DNA-binding transcriptional regulator</fullName>
    </submittedName>
</protein>
<dbReference type="SUPFAM" id="SSF53822">
    <property type="entry name" value="Periplasmic binding protein-like I"/>
    <property type="match status" value="1"/>
</dbReference>
<gene>
    <name evidence="5" type="ORF">H7C19_12015</name>
</gene>
<dbReference type="SMART" id="SM00354">
    <property type="entry name" value="HTH_LACI"/>
    <property type="match status" value="1"/>
</dbReference>
<sequence>MTGERTEQGGRRREARAAGESVAEVGIKAIAEALAISPSTVSRALNGKYGVRTETRARIMDMAKRLGYVPHLGAKQLVGKSSNLVGLFAPESQREASLGFVALFPPLQRQLIAQGKHALIFSIPLANYEPGRFAECVLSRGLEGCILLPGFPEQHPMIAEAIRLGVPCVHFGTATGPRCAAVSSDNREGGRLAARLLYGLGHRRIGFIGGPPELRISRERYAGFCEGLAEFGLRHDPALAYEGSFSGASGAEAGQALWERTRRAGGMTALFCANDLMAAGAIMRLAGLGVRIPEQLSVVGYDDDPFAAYLNPPLTTVHHDAEPIDPMAIGLLLEVLEGREGRQVTLLPRIVERASAAAPGGTGPPPISS</sequence>
<dbReference type="CDD" id="cd06267">
    <property type="entry name" value="PBP1_LacI_sugar_binding-like"/>
    <property type="match status" value="1"/>
</dbReference>
<dbReference type="Gene3D" id="1.10.260.40">
    <property type="entry name" value="lambda repressor-like DNA-binding domains"/>
    <property type="match status" value="1"/>
</dbReference>
<dbReference type="AlphaFoldDB" id="A0A7X0RPZ9"/>
<dbReference type="InterPro" id="IPR000843">
    <property type="entry name" value="HTH_LacI"/>
</dbReference>
<dbReference type="PANTHER" id="PTHR30146">
    <property type="entry name" value="LACI-RELATED TRANSCRIPTIONAL REPRESSOR"/>
    <property type="match status" value="1"/>
</dbReference>
<feature type="domain" description="HTH lacI-type" evidence="4">
    <location>
        <begin position="25"/>
        <end position="79"/>
    </location>
</feature>
<dbReference type="PANTHER" id="PTHR30146:SF109">
    <property type="entry name" value="HTH-TYPE TRANSCRIPTIONAL REGULATOR GALS"/>
    <property type="match status" value="1"/>
</dbReference>
<dbReference type="CDD" id="cd01392">
    <property type="entry name" value="HTH_LacI"/>
    <property type="match status" value="1"/>
</dbReference>
<dbReference type="Proteomes" id="UP000547209">
    <property type="component" value="Unassembled WGS sequence"/>
</dbReference>
<reference evidence="5 6" key="1">
    <citation type="submission" date="2020-08" db="EMBL/GenBank/DDBJ databases">
        <title>Cohnella phylogeny.</title>
        <authorList>
            <person name="Dunlap C."/>
        </authorList>
    </citation>
    <scope>NUCLEOTIDE SEQUENCE [LARGE SCALE GENOMIC DNA]</scope>
    <source>
        <strain evidence="5 6">DSM 28246</strain>
    </source>
</reference>
<dbReference type="InterPro" id="IPR046335">
    <property type="entry name" value="LacI/GalR-like_sensor"/>
</dbReference>
<dbReference type="PROSITE" id="PS50932">
    <property type="entry name" value="HTH_LACI_2"/>
    <property type="match status" value="1"/>
</dbReference>
<dbReference type="Pfam" id="PF00356">
    <property type="entry name" value="LacI"/>
    <property type="match status" value="1"/>
</dbReference>
<dbReference type="RefSeq" id="WP_185142880.1">
    <property type="nucleotide sequence ID" value="NZ_JACJVP010000020.1"/>
</dbReference>
<keyword evidence="1" id="KW-0805">Transcription regulation</keyword>
<name>A0A7X0RPZ9_9BACL</name>
<dbReference type="InterPro" id="IPR010982">
    <property type="entry name" value="Lambda_DNA-bd_dom_sf"/>
</dbReference>
<dbReference type="SUPFAM" id="SSF47413">
    <property type="entry name" value="lambda repressor-like DNA-binding domains"/>
    <property type="match status" value="1"/>
</dbReference>
<keyword evidence="6" id="KW-1185">Reference proteome</keyword>
<dbReference type="Gene3D" id="3.40.50.2300">
    <property type="match status" value="2"/>
</dbReference>
<keyword evidence="3" id="KW-0804">Transcription</keyword>
<organism evidence="5 6">
    <name type="scientific">Cohnella nanjingensis</name>
    <dbReference type="NCBI Taxonomy" id="1387779"/>
    <lineage>
        <taxon>Bacteria</taxon>
        <taxon>Bacillati</taxon>
        <taxon>Bacillota</taxon>
        <taxon>Bacilli</taxon>
        <taxon>Bacillales</taxon>
        <taxon>Paenibacillaceae</taxon>
        <taxon>Cohnella</taxon>
    </lineage>
</organism>